<evidence type="ECO:0000313" key="1">
    <source>
        <dbReference type="EMBL" id="CAG4994716.1"/>
    </source>
</evidence>
<evidence type="ECO:0000313" key="2">
    <source>
        <dbReference type="Proteomes" id="UP000680038"/>
    </source>
</evidence>
<proteinExistence type="predicted"/>
<comment type="caution">
    <text evidence="1">The sequence shown here is derived from an EMBL/GenBank/DDBJ whole genome shotgun (WGS) entry which is preliminary data.</text>
</comment>
<protein>
    <submittedName>
        <fullName evidence="1">Uncharacterized protein</fullName>
    </submittedName>
</protein>
<name>A0A916N3E9_9BACT</name>
<gene>
    <name evidence="1" type="ORF">DYBT9275_01451</name>
</gene>
<reference evidence="1" key="1">
    <citation type="submission" date="2021-04" db="EMBL/GenBank/DDBJ databases">
        <authorList>
            <person name="Rodrigo-Torres L."/>
            <person name="Arahal R. D."/>
            <person name="Lucena T."/>
        </authorList>
    </citation>
    <scope>NUCLEOTIDE SEQUENCE</scope>
    <source>
        <strain evidence="1">CECT 9275</strain>
    </source>
</reference>
<accession>A0A916N3E9</accession>
<sequence length="33" mass="3960">MAVWEIYDIGQEHQRDKPIRLPNEERAQEFGFG</sequence>
<dbReference type="AlphaFoldDB" id="A0A916N3E9"/>
<dbReference type="Proteomes" id="UP000680038">
    <property type="component" value="Unassembled WGS sequence"/>
</dbReference>
<organism evidence="1 2">
    <name type="scientific">Dyadobacter helix</name>
    <dbReference type="NCBI Taxonomy" id="2822344"/>
    <lineage>
        <taxon>Bacteria</taxon>
        <taxon>Pseudomonadati</taxon>
        <taxon>Bacteroidota</taxon>
        <taxon>Cytophagia</taxon>
        <taxon>Cytophagales</taxon>
        <taxon>Spirosomataceae</taxon>
        <taxon>Dyadobacter</taxon>
    </lineage>
</organism>
<dbReference type="EMBL" id="CAJRAF010000001">
    <property type="protein sequence ID" value="CAG4994716.1"/>
    <property type="molecule type" value="Genomic_DNA"/>
</dbReference>
<keyword evidence="2" id="KW-1185">Reference proteome</keyword>